<organism evidence="1 2">
    <name type="scientific">Dreissena polymorpha</name>
    <name type="common">Zebra mussel</name>
    <name type="synonym">Mytilus polymorpha</name>
    <dbReference type="NCBI Taxonomy" id="45954"/>
    <lineage>
        <taxon>Eukaryota</taxon>
        <taxon>Metazoa</taxon>
        <taxon>Spiralia</taxon>
        <taxon>Lophotrochozoa</taxon>
        <taxon>Mollusca</taxon>
        <taxon>Bivalvia</taxon>
        <taxon>Autobranchia</taxon>
        <taxon>Heteroconchia</taxon>
        <taxon>Euheterodonta</taxon>
        <taxon>Imparidentia</taxon>
        <taxon>Neoheterodontei</taxon>
        <taxon>Myida</taxon>
        <taxon>Dreissenoidea</taxon>
        <taxon>Dreissenidae</taxon>
        <taxon>Dreissena</taxon>
    </lineage>
</organism>
<accession>A0A9D4CJU7</accession>
<dbReference type="Proteomes" id="UP000828390">
    <property type="component" value="Unassembled WGS sequence"/>
</dbReference>
<dbReference type="EMBL" id="JAIWYP010000012">
    <property type="protein sequence ID" value="KAH3725842.1"/>
    <property type="molecule type" value="Genomic_DNA"/>
</dbReference>
<reference evidence="1" key="1">
    <citation type="journal article" date="2019" name="bioRxiv">
        <title>The Genome of the Zebra Mussel, Dreissena polymorpha: A Resource for Invasive Species Research.</title>
        <authorList>
            <person name="McCartney M.A."/>
            <person name="Auch B."/>
            <person name="Kono T."/>
            <person name="Mallez S."/>
            <person name="Zhang Y."/>
            <person name="Obille A."/>
            <person name="Becker A."/>
            <person name="Abrahante J.E."/>
            <person name="Garbe J."/>
            <person name="Badalamenti J.P."/>
            <person name="Herman A."/>
            <person name="Mangelson H."/>
            <person name="Liachko I."/>
            <person name="Sullivan S."/>
            <person name="Sone E.D."/>
            <person name="Koren S."/>
            <person name="Silverstein K.A.T."/>
            <person name="Beckman K.B."/>
            <person name="Gohl D.M."/>
        </authorList>
    </citation>
    <scope>NUCLEOTIDE SEQUENCE</scope>
    <source>
        <strain evidence="1">Duluth1</strain>
        <tissue evidence="1">Whole animal</tissue>
    </source>
</reference>
<keyword evidence="2" id="KW-1185">Reference proteome</keyword>
<protein>
    <submittedName>
        <fullName evidence="1">Uncharacterized protein</fullName>
    </submittedName>
</protein>
<comment type="caution">
    <text evidence="1">The sequence shown here is derived from an EMBL/GenBank/DDBJ whole genome shotgun (WGS) entry which is preliminary data.</text>
</comment>
<sequence>MQETDLPKRVFPLNGPRLRMSISATDLLGKTVSARCNCSLLQQTCNEVLYR</sequence>
<reference evidence="1" key="2">
    <citation type="submission" date="2020-11" db="EMBL/GenBank/DDBJ databases">
        <authorList>
            <person name="McCartney M.A."/>
            <person name="Auch B."/>
            <person name="Kono T."/>
            <person name="Mallez S."/>
            <person name="Becker A."/>
            <person name="Gohl D.M."/>
            <person name="Silverstein K.A.T."/>
            <person name="Koren S."/>
            <person name="Bechman K.B."/>
            <person name="Herman A."/>
            <person name="Abrahante J.E."/>
            <person name="Garbe J."/>
        </authorList>
    </citation>
    <scope>NUCLEOTIDE SEQUENCE</scope>
    <source>
        <strain evidence="1">Duluth1</strain>
        <tissue evidence="1">Whole animal</tissue>
    </source>
</reference>
<name>A0A9D4CJU7_DREPO</name>
<evidence type="ECO:0000313" key="1">
    <source>
        <dbReference type="EMBL" id="KAH3725842.1"/>
    </source>
</evidence>
<dbReference type="AlphaFoldDB" id="A0A9D4CJU7"/>
<evidence type="ECO:0000313" key="2">
    <source>
        <dbReference type="Proteomes" id="UP000828390"/>
    </source>
</evidence>
<gene>
    <name evidence="1" type="ORF">DPMN_051693</name>
</gene>
<proteinExistence type="predicted"/>